<evidence type="ECO:0000259" key="6">
    <source>
        <dbReference type="PROSITE" id="PS50888"/>
    </source>
</evidence>
<feature type="region of interest" description="Disordered" evidence="5">
    <location>
        <begin position="88"/>
        <end position="112"/>
    </location>
</feature>
<keyword evidence="3" id="KW-0804">Transcription</keyword>
<feature type="region of interest" description="Disordered" evidence="5">
    <location>
        <begin position="447"/>
        <end position="479"/>
    </location>
</feature>
<evidence type="ECO:0000256" key="3">
    <source>
        <dbReference type="ARBA" id="ARBA00023163"/>
    </source>
</evidence>
<dbReference type="PANTHER" id="PTHR46412:SF3">
    <property type="entry name" value="TRANSCRIPTION FACTOR BIM1"/>
    <property type="match status" value="1"/>
</dbReference>
<dbReference type="PANTHER" id="PTHR46412">
    <property type="entry name" value="BES1-INTERACTING MYC-LIKE PROTEIN"/>
    <property type="match status" value="1"/>
</dbReference>
<feature type="compositionally biased region" description="Polar residues" evidence="5">
    <location>
        <begin position="555"/>
        <end position="568"/>
    </location>
</feature>
<dbReference type="SUPFAM" id="SSF47459">
    <property type="entry name" value="HLH, helix-loop-helix DNA-binding domain"/>
    <property type="match status" value="1"/>
</dbReference>
<feature type="compositionally biased region" description="Pro residues" evidence="5">
    <location>
        <begin position="94"/>
        <end position="104"/>
    </location>
</feature>
<dbReference type="AlphaFoldDB" id="A0AAP0M7L7"/>
<comment type="caution">
    <text evidence="7">The sequence shown here is derived from an EMBL/GenBank/DDBJ whole genome shotgun (WGS) entry which is preliminary data.</text>
</comment>
<dbReference type="Gene3D" id="4.10.280.10">
    <property type="entry name" value="Helix-loop-helix DNA-binding domain"/>
    <property type="match status" value="1"/>
</dbReference>
<evidence type="ECO:0000256" key="2">
    <source>
        <dbReference type="ARBA" id="ARBA00023015"/>
    </source>
</evidence>
<organism evidence="7 8">
    <name type="scientific">Citrus x changshan-huyou</name>
    <dbReference type="NCBI Taxonomy" id="2935761"/>
    <lineage>
        <taxon>Eukaryota</taxon>
        <taxon>Viridiplantae</taxon>
        <taxon>Streptophyta</taxon>
        <taxon>Embryophyta</taxon>
        <taxon>Tracheophyta</taxon>
        <taxon>Spermatophyta</taxon>
        <taxon>Magnoliopsida</taxon>
        <taxon>eudicotyledons</taxon>
        <taxon>Gunneridae</taxon>
        <taxon>Pentapetalae</taxon>
        <taxon>rosids</taxon>
        <taxon>malvids</taxon>
        <taxon>Sapindales</taxon>
        <taxon>Rutaceae</taxon>
        <taxon>Aurantioideae</taxon>
        <taxon>Citrus</taxon>
    </lineage>
</organism>
<dbReference type="GO" id="GO:0006351">
    <property type="term" value="P:DNA-templated transcription"/>
    <property type="evidence" value="ECO:0007669"/>
    <property type="project" value="InterPro"/>
</dbReference>
<evidence type="ECO:0000313" key="8">
    <source>
        <dbReference type="Proteomes" id="UP001428341"/>
    </source>
</evidence>
<accession>A0AAP0M7L7</accession>
<evidence type="ECO:0000313" key="7">
    <source>
        <dbReference type="EMBL" id="KAK9198808.1"/>
    </source>
</evidence>
<keyword evidence="8" id="KW-1185">Reference proteome</keyword>
<comment type="subcellular location">
    <subcellularLocation>
        <location evidence="1">Nucleus</location>
    </subcellularLocation>
</comment>
<dbReference type="GO" id="GO:0046983">
    <property type="term" value="F:protein dimerization activity"/>
    <property type="evidence" value="ECO:0007669"/>
    <property type="project" value="InterPro"/>
</dbReference>
<keyword evidence="2" id="KW-0805">Transcription regulation</keyword>
<evidence type="ECO:0000256" key="4">
    <source>
        <dbReference type="ARBA" id="ARBA00023242"/>
    </source>
</evidence>
<dbReference type="Proteomes" id="UP001428341">
    <property type="component" value="Unassembled WGS sequence"/>
</dbReference>
<dbReference type="InterPro" id="IPR011598">
    <property type="entry name" value="bHLH_dom"/>
</dbReference>
<feature type="compositionally biased region" description="Polar residues" evidence="5">
    <location>
        <begin position="462"/>
        <end position="479"/>
    </location>
</feature>
<feature type="compositionally biased region" description="Basic and acidic residues" evidence="5">
    <location>
        <begin position="177"/>
        <end position="188"/>
    </location>
</feature>
<feature type="region of interest" description="Disordered" evidence="5">
    <location>
        <begin position="173"/>
        <end position="227"/>
    </location>
</feature>
<feature type="compositionally biased region" description="Polar residues" evidence="5">
    <location>
        <begin position="195"/>
        <end position="227"/>
    </location>
</feature>
<protein>
    <recommendedName>
        <fullName evidence="6">BHLH domain-containing protein</fullName>
    </recommendedName>
</protein>
<sequence length="616" mass="67630">MELPQSRPFGTEVIQQYNKIQGHLLKDHWIEVYFDGTHCRSKHDDVTNHMVQTRLPMIMQQVHGGFLKTHDFLQVGKINAKEESTLEITSTVEKPPPLAPPPPSSSSVEHNLPGGIGTYSISHVSYFGQKVPKPEGSVFAVAQTSSTEKNDENSNCSSYTGSGFTLWEESAVKKGKTGKENARERAIGRGEATVNVGQWASQSSSTNNSHRNSFSSLSCSQPPGMKSQSFMEMIKSAKGSTHDDDLDDEDEFILKRENSTPTTHKGDLRVKVEGKSNDQKPNTPRSKHSATEQRRRSKINDRFQMLRELIPHSDQKRDKASFLLEVIEYIQFLQEKVHKYEGPYVGWNPERAKLAPWKNNHKHAESYVDQSQGINNGSATALVFAAKFNEKNVSISPAIPGSAQKPVESDMTSASTFKTMDPQPGITNKAMPFPMSLQPNCYKPVRNGGAAPSLRPRLASDAENTTSQPQTLECHTRSCTGDMPIANNKKLKEQELTVEGGRINISTAYSQGLLKTLTQALQSSGVDLSQASISVQIDLGKRATQAPITLASNLKGNEVPASNQGTTGSRDRNGVSPGLVAAGSVLRDHQGVVRSSCFWLFSWTPADSFCWADGCL</sequence>
<feature type="compositionally biased region" description="Basic and acidic residues" evidence="5">
    <location>
        <begin position="255"/>
        <end position="278"/>
    </location>
</feature>
<dbReference type="SMART" id="SM00353">
    <property type="entry name" value="HLH"/>
    <property type="match status" value="1"/>
</dbReference>
<evidence type="ECO:0000256" key="5">
    <source>
        <dbReference type="SAM" id="MobiDB-lite"/>
    </source>
</evidence>
<gene>
    <name evidence="7" type="ORF">WN944_013994</name>
</gene>
<feature type="region of interest" description="Disordered" evidence="5">
    <location>
        <begin position="255"/>
        <end position="299"/>
    </location>
</feature>
<dbReference type="Pfam" id="PF00010">
    <property type="entry name" value="HLH"/>
    <property type="match status" value="1"/>
</dbReference>
<reference evidence="7 8" key="1">
    <citation type="submission" date="2024-05" db="EMBL/GenBank/DDBJ databases">
        <title>Haplotype-resolved chromosome-level genome assembly of Huyou (Citrus changshanensis).</title>
        <authorList>
            <person name="Miao C."/>
            <person name="Chen W."/>
            <person name="Wu Y."/>
            <person name="Wang L."/>
            <person name="Zhao S."/>
            <person name="Grierson D."/>
            <person name="Xu C."/>
            <person name="Chen K."/>
        </authorList>
    </citation>
    <scope>NUCLEOTIDE SEQUENCE [LARGE SCALE GENOMIC DNA]</scope>
    <source>
        <strain evidence="7">01-14</strain>
        <tissue evidence="7">Leaf</tissue>
    </source>
</reference>
<dbReference type="EMBL" id="JBCGBO010000005">
    <property type="protein sequence ID" value="KAK9198808.1"/>
    <property type="molecule type" value="Genomic_DNA"/>
</dbReference>
<dbReference type="PROSITE" id="PS50888">
    <property type="entry name" value="BHLH"/>
    <property type="match status" value="1"/>
</dbReference>
<dbReference type="InterPro" id="IPR044295">
    <property type="entry name" value="BIM1/2/3"/>
</dbReference>
<keyword evidence="4" id="KW-0539">Nucleus</keyword>
<proteinExistence type="predicted"/>
<feature type="region of interest" description="Disordered" evidence="5">
    <location>
        <begin position="555"/>
        <end position="574"/>
    </location>
</feature>
<dbReference type="GO" id="GO:0003700">
    <property type="term" value="F:DNA-binding transcription factor activity"/>
    <property type="evidence" value="ECO:0007669"/>
    <property type="project" value="InterPro"/>
</dbReference>
<dbReference type="InterPro" id="IPR036638">
    <property type="entry name" value="HLH_DNA-bd_sf"/>
</dbReference>
<name>A0AAP0M7L7_9ROSI</name>
<dbReference type="GO" id="GO:0005634">
    <property type="term" value="C:nucleus"/>
    <property type="evidence" value="ECO:0007669"/>
    <property type="project" value="UniProtKB-SubCell"/>
</dbReference>
<dbReference type="CDD" id="cd11453">
    <property type="entry name" value="bHLH_AtBIM_like"/>
    <property type="match status" value="1"/>
</dbReference>
<feature type="compositionally biased region" description="Basic and acidic residues" evidence="5">
    <location>
        <begin position="289"/>
        <end position="299"/>
    </location>
</feature>
<evidence type="ECO:0000256" key="1">
    <source>
        <dbReference type="ARBA" id="ARBA00004123"/>
    </source>
</evidence>
<feature type="domain" description="BHLH" evidence="6">
    <location>
        <begin position="283"/>
        <end position="333"/>
    </location>
</feature>